<reference evidence="3 5" key="1">
    <citation type="submission" date="2017-02" db="EMBL/GenBank/DDBJ databases">
        <title>Streptomyces pactum ACT12 Genome sequencing and assembly.</title>
        <authorList>
            <person name="Xue Q."/>
            <person name="Yan X."/>
            <person name="Jia L."/>
            <person name="Yan H."/>
        </authorList>
    </citation>
    <scope>NUCLEOTIDE SEQUENCE [LARGE SCALE GENOMIC DNA]</scope>
    <source>
        <strain evidence="3 5">ACT12</strain>
    </source>
</reference>
<protein>
    <recommendedName>
        <fullName evidence="2">Deoxyribonuclease NucA/NucB domain-containing protein</fullName>
    </recommendedName>
</protein>
<organism evidence="3 5">
    <name type="scientific">Streptomyces pactum</name>
    <dbReference type="NCBI Taxonomy" id="68249"/>
    <lineage>
        <taxon>Bacteria</taxon>
        <taxon>Bacillati</taxon>
        <taxon>Actinomycetota</taxon>
        <taxon>Actinomycetes</taxon>
        <taxon>Kitasatosporales</taxon>
        <taxon>Streptomycetaceae</taxon>
        <taxon>Streptomyces</taxon>
    </lineage>
</organism>
<feature type="signal peptide" evidence="1">
    <location>
        <begin position="1"/>
        <end position="23"/>
    </location>
</feature>
<keyword evidence="1" id="KW-0732">Signal</keyword>
<dbReference type="Proteomes" id="UP000189443">
    <property type="component" value="Chromosome"/>
</dbReference>
<proteinExistence type="predicted"/>
<dbReference type="EMBL" id="CP019724">
    <property type="protein sequence ID" value="AQS71645.1"/>
    <property type="molecule type" value="Genomic_DNA"/>
</dbReference>
<gene>
    <name evidence="3" type="ORF">B1H29_00340</name>
    <name evidence="4" type="ORF">B1H29_36720</name>
</gene>
<evidence type="ECO:0000313" key="3">
    <source>
        <dbReference type="EMBL" id="AQS65608.1"/>
    </source>
</evidence>
<dbReference type="EMBL" id="CP019724">
    <property type="protein sequence ID" value="AQS65608.1"/>
    <property type="molecule type" value="Genomic_DNA"/>
</dbReference>
<sequence length="443" mass="47063">MRSVVRTAAVALAVGLLPTPALAAEETPRPPALVYNAERASAPTLPEPAPQSAPSMKRSNALANSCDKLQTKIDAGQLRAEDEKPEAACIEPGSASAITDRRMSRLAARTPAAMPDYCYDLATGNGAWYYTRKDACAISVWTLKVTDIRTGRQTGQLEYLQADLIYTSHDSPYWAHQVVIDKTGGWGNISGTTVSGSGSCAGSCTLAAGDIDFPVQTITTAGTTYGDILPKSGRVLGNSGKGRTTVSYRLANTSWTLQPSGVTSTPTFDVRCDSATPGTTDIGCVIPDYEAVDVVSLTGPNPEYARHVQAAQASGLPGAYPDGAPLHRLTDSALRDKNGNTACPQAASGGYPRPADYSCDEYPFRSTWQGAFTGSLPQPAPNPGRTFNWCQISALPQNVTGPDGWSACMIRAKQNSSAGSLLNRFYIENRVIERDAFRVWIVA</sequence>
<feature type="domain" description="Deoxyribonuclease NucA/NucB" evidence="2">
    <location>
        <begin position="338"/>
        <end position="439"/>
    </location>
</feature>
<accession>A0A1S6J1I0</accession>
<evidence type="ECO:0000313" key="5">
    <source>
        <dbReference type="Proteomes" id="UP000189443"/>
    </source>
</evidence>
<evidence type="ECO:0000256" key="1">
    <source>
        <dbReference type="SAM" id="SignalP"/>
    </source>
</evidence>
<keyword evidence="5" id="KW-1185">Reference proteome</keyword>
<dbReference type="AlphaFoldDB" id="A0A1S6J1I0"/>
<dbReference type="InterPro" id="IPR029476">
    <property type="entry name" value="DNase_NucA_NucB"/>
</dbReference>
<evidence type="ECO:0000259" key="2">
    <source>
        <dbReference type="Pfam" id="PF14040"/>
    </source>
</evidence>
<dbReference type="KEGG" id="spac:B1H29_36720"/>
<feature type="chain" id="PRO_5010481115" description="Deoxyribonuclease NucA/NucB domain-containing protein" evidence="1">
    <location>
        <begin position="24"/>
        <end position="443"/>
    </location>
</feature>
<dbReference type="KEGG" id="spac:B1H29_00340"/>
<dbReference type="Pfam" id="PF14040">
    <property type="entry name" value="DNase_NucA_NucB"/>
    <property type="match status" value="1"/>
</dbReference>
<name>A0A1S6J1I0_9ACTN</name>
<evidence type="ECO:0000313" key="4">
    <source>
        <dbReference type="EMBL" id="AQS71645.1"/>
    </source>
</evidence>